<protein>
    <submittedName>
        <fullName evidence="1">Uncharacterized protein</fullName>
    </submittedName>
</protein>
<evidence type="ECO:0000313" key="1">
    <source>
        <dbReference type="EMBL" id="KAJ7735644.1"/>
    </source>
</evidence>
<evidence type="ECO:0000313" key="2">
    <source>
        <dbReference type="Proteomes" id="UP001215280"/>
    </source>
</evidence>
<feature type="non-terminal residue" evidence="1">
    <location>
        <position position="1"/>
    </location>
</feature>
<accession>A0AAD7I5K9</accession>
<keyword evidence="2" id="KW-1185">Reference proteome</keyword>
<sequence length="267" mass="29787">ILIVPHLGRYPRVHLLLHSSEGITRSLIRSAVEAEMDYQKVVSGDSVPKPRRFTKFTIQTFGQLEAELAKMAKHHRLPLPYSPKLARIEPVLLPPAPPIPVSPPPLLAVADLKTYIRPLIKNGWRINGLPPRADTVPFNDFRCLARTYRFTTYSTARHFLHAVVAVMPPPMPGSLGGVHAELRSTRGVPEVLLFSISELASDAPKKYGISLADVRFAIDLENEVHKNWVGLAHNTGAVFGSPVPTTLKEMLNYMRELPPFIHLRQSL</sequence>
<organism evidence="1 2">
    <name type="scientific">Mycena maculata</name>
    <dbReference type="NCBI Taxonomy" id="230809"/>
    <lineage>
        <taxon>Eukaryota</taxon>
        <taxon>Fungi</taxon>
        <taxon>Dikarya</taxon>
        <taxon>Basidiomycota</taxon>
        <taxon>Agaricomycotina</taxon>
        <taxon>Agaricomycetes</taxon>
        <taxon>Agaricomycetidae</taxon>
        <taxon>Agaricales</taxon>
        <taxon>Marasmiineae</taxon>
        <taxon>Mycenaceae</taxon>
        <taxon>Mycena</taxon>
    </lineage>
</organism>
<comment type="caution">
    <text evidence="1">The sequence shown here is derived from an EMBL/GenBank/DDBJ whole genome shotgun (WGS) entry which is preliminary data.</text>
</comment>
<gene>
    <name evidence="1" type="ORF">DFH07DRAFT_843484</name>
</gene>
<dbReference type="AlphaFoldDB" id="A0AAD7I5K9"/>
<dbReference type="EMBL" id="JARJLG010000153">
    <property type="protein sequence ID" value="KAJ7735644.1"/>
    <property type="molecule type" value="Genomic_DNA"/>
</dbReference>
<name>A0AAD7I5K9_9AGAR</name>
<dbReference type="Proteomes" id="UP001215280">
    <property type="component" value="Unassembled WGS sequence"/>
</dbReference>
<reference evidence="1" key="1">
    <citation type="submission" date="2023-03" db="EMBL/GenBank/DDBJ databases">
        <title>Massive genome expansion in bonnet fungi (Mycena s.s.) driven by repeated elements and novel gene families across ecological guilds.</title>
        <authorList>
            <consortium name="Lawrence Berkeley National Laboratory"/>
            <person name="Harder C.B."/>
            <person name="Miyauchi S."/>
            <person name="Viragh M."/>
            <person name="Kuo A."/>
            <person name="Thoen E."/>
            <person name="Andreopoulos B."/>
            <person name="Lu D."/>
            <person name="Skrede I."/>
            <person name="Drula E."/>
            <person name="Henrissat B."/>
            <person name="Morin E."/>
            <person name="Kohler A."/>
            <person name="Barry K."/>
            <person name="LaButti K."/>
            <person name="Morin E."/>
            <person name="Salamov A."/>
            <person name="Lipzen A."/>
            <person name="Mereny Z."/>
            <person name="Hegedus B."/>
            <person name="Baldrian P."/>
            <person name="Stursova M."/>
            <person name="Weitz H."/>
            <person name="Taylor A."/>
            <person name="Grigoriev I.V."/>
            <person name="Nagy L.G."/>
            <person name="Martin F."/>
            <person name="Kauserud H."/>
        </authorList>
    </citation>
    <scope>NUCLEOTIDE SEQUENCE</scope>
    <source>
        <strain evidence="1">CBHHK188m</strain>
    </source>
</reference>
<proteinExistence type="predicted"/>